<dbReference type="PROSITE" id="PS50125">
    <property type="entry name" value="GUANYLATE_CYCLASE_2"/>
    <property type="match status" value="1"/>
</dbReference>
<name>A0A146GEX7_TERSA</name>
<dbReference type="InterPro" id="IPR001054">
    <property type="entry name" value="A/G_cyclase"/>
</dbReference>
<dbReference type="STRING" id="690879.TSACC_388"/>
<dbReference type="Proteomes" id="UP000076023">
    <property type="component" value="Unassembled WGS sequence"/>
</dbReference>
<dbReference type="OrthoDB" id="178258at2"/>
<dbReference type="Pfam" id="PF00211">
    <property type="entry name" value="Guanylate_cyc"/>
    <property type="match status" value="1"/>
</dbReference>
<reference evidence="4" key="1">
    <citation type="journal article" date="2017" name="Genome Announc.">
        <title>Draft Genome Sequence of Terrimicrobium sacchariphilum NM-5T, a Facultative Anaerobic Soil Bacterium of the Class Spartobacteria.</title>
        <authorList>
            <person name="Qiu Y.L."/>
            <person name="Tourlousse D.M."/>
            <person name="Matsuura N."/>
            <person name="Ohashi A."/>
            <person name="Sekiguchi Y."/>
        </authorList>
    </citation>
    <scope>NUCLEOTIDE SEQUENCE [LARGE SCALE GENOMIC DNA]</scope>
    <source>
        <strain evidence="4">NM-5</strain>
    </source>
</reference>
<comment type="caution">
    <text evidence="3">The sequence shown here is derived from an EMBL/GenBank/DDBJ whole genome shotgun (WGS) entry which is preliminary data.</text>
</comment>
<dbReference type="GO" id="GO:0004016">
    <property type="term" value="F:adenylate cyclase activity"/>
    <property type="evidence" value="ECO:0007669"/>
    <property type="project" value="UniProtKB-ARBA"/>
</dbReference>
<dbReference type="AlphaFoldDB" id="A0A146GEX7"/>
<keyword evidence="1" id="KW-0812">Transmembrane</keyword>
<protein>
    <submittedName>
        <fullName evidence="3">Adenylate cyclase, class 3</fullName>
    </submittedName>
</protein>
<feature type="transmembrane region" description="Helical" evidence="1">
    <location>
        <begin position="7"/>
        <end position="27"/>
    </location>
</feature>
<evidence type="ECO:0000259" key="2">
    <source>
        <dbReference type="PROSITE" id="PS50125"/>
    </source>
</evidence>
<dbReference type="EMBL" id="BDCO01000003">
    <property type="protein sequence ID" value="GAT35028.1"/>
    <property type="molecule type" value="Genomic_DNA"/>
</dbReference>
<proteinExistence type="predicted"/>
<dbReference type="SUPFAM" id="SSF55073">
    <property type="entry name" value="Nucleotide cyclase"/>
    <property type="match status" value="1"/>
</dbReference>
<keyword evidence="1" id="KW-0472">Membrane</keyword>
<dbReference type="SMART" id="SM00044">
    <property type="entry name" value="CYCc"/>
    <property type="match status" value="1"/>
</dbReference>
<evidence type="ECO:0000256" key="1">
    <source>
        <dbReference type="SAM" id="Phobius"/>
    </source>
</evidence>
<feature type="transmembrane region" description="Helical" evidence="1">
    <location>
        <begin position="47"/>
        <end position="66"/>
    </location>
</feature>
<feature type="domain" description="Guanylate cyclase" evidence="2">
    <location>
        <begin position="165"/>
        <end position="297"/>
    </location>
</feature>
<evidence type="ECO:0000313" key="4">
    <source>
        <dbReference type="Proteomes" id="UP000076023"/>
    </source>
</evidence>
<dbReference type="Gene3D" id="3.30.70.1230">
    <property type="entry name" value="Nucleotide cyclase"/>
    <property type="match status" value="1"/>
</dbReference>
<accession>A0A146GEX7</accession>
<gene>
    <name evidence="3" type="ORF">TSACC_388</name>
</gene>
<evidence type="ECO:0000313" key="3">
    <source>
        <dbReference type="EMBL" id="GAT35028.1"/>
    </source>
</evidence>
<dbReference type="CDD" id="cd07302">
    <property type="entry name" value="CHD"/>
    <property type="match status" value="1"/>
</dbReference>
<dbReference type="GO" id="GO:0009190">
    <property type="term" value="P:cyclic nucleotide biosynthetic process"/>
    <property type="evidence" value="ECO:0007669"/>
    <property type="project" value="InterPro"/>
</dbReference>
<feature type="transmembrane region" description="Helical" evidence="1">
    <location>
        <begin position="78"/>
        <end position="97"/>
    </location>
</feature>
<dbReference type="RefSeq" id="WP_075080887.1">
    <property type="nucleotide sequence ID" value="NZ_BDCO01000003.1"/>
</dbReference>
<dbReference type="InParanoid" id="A0A146GEX7"/>
<dbReference type="InterPro" id="IPR050697">
    <property type="entry name" value="Adenylyl/Guanylyl_Cyclase_3/4"/>
</dbReference>
<dbReference type="InterPro" id="IPR029787">
    <property type="entry name" value="Nucleotide_cyclase"/>
</dbReference>
<dbReference type="PANTHER" id="PTHR43081:SF1">
    <property type="entry name" value="ADENYLATE CYCLASE, TERMINAL-DIFFERENTIATION SPECIFIC"/>
    <property type="match status" value="1"/>
</dbReference>
<organism evidence="3 4">
    <name type="scientific">Terrimicrobium sacchariphilum</name>
    <dbReference type="NCBI Taxonomy" id="690879"/>
    <lineage>
        <taxon>Bacteria</taxon>
        <taxon>Pseudomonadati</taxon>
        <taxon>Verrucomicrobiota</taxon>
        <taxon>Terrimicrobiia</taxon>
        <taxon>Terrimicrobiales</taxon>
        <taxon>Terrimicrobiaceae</taxon>
        <taxon>Terrimicrobium</taxon>
    </lineage>
</organism>
<keyword evidence="4" id="KW-1185">Reference proteome</keyword>
<feature type="transmembrane region" description="Helical" evidence="1">
    <location>
        <begin position="103"/>
        <end position="121"/>
    </location>
</feature>
<keyword evidence="1" id="KW-1133">Transmembrane helix</keyword>
<sequence>MRYLKATILIGTISTAIVTVLFAAGWVSTTPDLILDKIYALKHATTVPVLAQILLMAFFSYAIAWTTVDITRPSLKTVVAVATILLLLTGSKVLSLYNVFFSPFPSVFAVLIAYIVGLIYGRSGSGSRKKILERLFGQRISRSVFNQLVNGYEPVSFPGALAEGTVIVCEVQNHRELMELLSPEDYAAMTNLYLQTASDYLVEVGGYLDECTGESLRVVFGTPLPDEKHASRACRAALDLMIRLDNLNRECDATWQRRFDFRIGVNSGEMIAAAYGGSRLANFSVAGPAVEFARRLCAACATYGCRILVGPETFEQASDTFEARPIEVLKAAGERRRVELYEILAPKHSLSPERERSRDHFWRGVIYVRDKKWEKAIEEFSKARITGIPDPALDYYIQRVERSRRGEDESAKDEMSLFGA</sequence>
<dbReference type="GO" id="GO:0035556">
    <property type="term" value="P:intracellular signal transduction"/>
    <property type="evidence" value="ECO:0007669"/>
    <property type="project" value="InterPro"/>
</dbReference>
<dbReference type="PANTHER" id="PTHR43081">
    <property type="entry name" value="ADENYLATE CYCLASE, TERMINAL-DIFFERENTIATION SPECIFIC-RELATED"/>
    <property type="match status" value="1"/>
</dbReference>